<proteinExistence type="predicted"/>
<dbReference type="EMBL" id="AP019860">
    <property type="protein sequence ID" value="BBM84424.1"/>
    <property type="molecule type" value="Genomic_DNA"/>
</dbReference>
<keyword evidence="1" id="KW-0175">Coiled coil</keyword>
<dbReference type="RefSeq" id="WP_151968580.1">
    <property type="nucleotide sequence ID" value="NZ_AP019860.1"/>
</dbReference>
<dbReference type="KEGG" id="uam:UABAM_02784"/>
<protein>
    <submittedName>
        <fullName evidence="2">Uncharacterized protein</fullName>
    </submittedName>
</protein>
<evidence type="ECO:0000256" key="1">
    <source>
        <dbReference type="SAM" id="Coils"/>
    </source>
</evidence>
<organism evidence="2 3">
    <name type="scientific">Uabimicrobium amorphum</name>
    <dbReference type="NCBI Taxonomy" id="2596890"/>
    <lineage>
        <taxon>Bacteria</taxon>
        <taxon>Pseudomonadati</taxon>
        <taxon>Planctomycetota</taxon>
        <taxon>Candidatus Uabimicrobiia</taxon>
        <taxon>Candidatus Uabimicrobiales</taxon>
        <taxon>Candidatus Uabimicrobiaceae</taxon>
        <taxon>Candidatus Uabimicrobium</taxon>
    </lineage>
</organism>
<name>A0A5S9F4F5_UABAM</name>
<evidence type="ECO:0000313" key="3">
    <source>
        <dbReference type="Proteomes" id="UP000326354"/>
    </source>
</evidence>
<dbReference type="Proteomes" id="UP000326354">
    <property type="component" value="Chromosome"/>
</dbReference>
<evidence type="ECO:0000313" key="2">
    <source>
        <dbReference type="EMBL" id="BBM84424.1"/>
    </source>
</evidence>
<keyword evidence="3" id="KW-1185">Reference proteome</keyword>
<dbReference type="AlphaFoldDB" id="A0A5S9F4F5"/>
<accession>A0A5S9F4F5</accession>
<reference evidence="2 3" key="1">
    <citation type="submission" date="2019-08" db="EMBL/GenBank/DDBJ databases">
        <title>Complete genome sequence of Candidatus Uab amorphum.</title>
        <authorList>
            <person name="Shiratori T."/>
            <person name="Suzuki S."/>
            <person name="Kakizawa Y."/>
            <person name="Ishida K."/>
        </authorList>
    </citation>
    <scope>NUCLEOTIDE SEQUENCE [LARGE SCALE GENOMIC DNA]</scope>
    <source>
        <strain evidence="2 3">SRT547</strain>
    </source>
</reference>
<feature type="coiled-coil region" evidence="1">
    <location>
        <begin position="16"/>
        <end position="43"/>
    </location>
</feature>
<sequence length="150" mass="17720">MATSYRCKIVDLQYKIANEAEKAQELIHELKKLVKENENLDVINLRNLREAKEIQKQAKNTPFAKKCANLVGRTCHKNKQRIRMIKKNPQKYSLAEYLKAYGFSERDLTYARHQNCTGTNKAKQKRCIERAKKRQEKALILKKKWLQKKS</sequence>
<gene>
    <name evidence="2" type="ORF">UABAM_02784</name>
</gene>